<dbReference type="HOGENOM" id="CLU_2414658_0_0_1"/>
<keyword evidence="2" id="KW-1185">Reference proteome</keyword>
<dbReference type="AlphaFoldDB" id="F8PXZ1"/>
<protein>
    <submittedName>
        <fullName evidence="1">Uncharacterized protein</fullName>
    </submittedName>
</protein>
<accession>F8PXZ1</accession>
<name>F8PXZ1_SERL3</name>
<dbReference type="EMBL" id="GL945480">
    <property type="protein sequence ID" value="EGN98754.1"/>
    <property type="molecule type" value="Genomic_DNA"/>
</dbReference>
<gene>
    <name evidence="1" type="ORF">SERLA73DRAFT_181386</name>
</gene>
<evidence type="ECO:0000313" key="2">
    <source>
        <dbReference type="Proteomes" id="UP000008063"/>
    </source>
</evidence>
<evidence type="ECO:0000313" key="1">
    <source>
        <dbReference type="EMBL" id="EGN98754.1"/>
    </source>
</evidence>
<sequence>MHLIVLMQKKPLFYICPQIHMQATYHDTHSDSHCWHHHDLNKLQSFCSDMDRIRNDSVLGPELDHKLSLATLGIAMSLARPMTVMKQMCCYSIWKTPRTPDIFHAIFPPKAL</sequence>
<dbReference type="Proteomes" id="UP000008063">
    <property type="component" value="Unassembled WGS sequence"/>
</dbReference>
<organism evidence="2">
    <name type="scientific">Serpula lacrymans var. lacrymans (strain S7.3)</name>
    <name type="common">Dry rot fungus</name>
    <dbReference type="NCBI Taxonomy" id="936435"/>
    <lineage>
        <taxon>Eukaryota</taxon>
        <taxon>Fungi</taxon>
        <taxon>Dikarya</taxon>
        <taxon>Basidiomycota</taxon>
        <taxon>Agaricomycotina</taxon>
        <taxon>Agaricomycetes</taxon>
        <taxon>Agaricomycetidae</taxon>
        <taxon>Boletales</taxon>
        <taxon>Coniophorineae</taxon>
        <taxon>Serpulaceae</taxon>
        <taxon>Serpula</taxon>
    </lineage>
</organism>
<dbReference type="InParanoid" id="F8PXZ1"/>
<proteinExistence type="predicted"/>
<reference evidence="2" key="1">
    <citation type="journal article" date="2011" name="Science">
        <title>The plant cell wall-decomposing machinery underlies the functional diversity of forest fungi.</title>
        <authorList>
            <person name="Eastwood D.C."/>
            <person name="Floudas D."/>
            <person name="Binder M."/>
            <person name="Majcherczyk A."/>
            <person name="Schneider P."/>
            <person name="Aerts A."/>
            <person name="Asiegbu F.O."/>
            <person name="Baker S.E."/>
            <person name="Barry K."/>
            <person name="Bendiksby M."/>
            <person name="Blumentritt M."/>
            <person name="Coutinho P.M."/>
            <person name="Cullen D."/>
            <person name="de Vries R.P."/>
            <person name="Gathman A."/>
            <person name="Goodell B."/>
            <person name="Henrissat B."/>
            <person name="Ihrmark K."/>
            <person name="Kauserud H."/>
            <person name="Kohler A."/>
            <person name="LaButti K."/>
            <person name="Lapidus A."/>
            <person name="Lavin J.L."/>
            <person name="Lee Y.-H."/>
            <person name="Lindquist E."/>
            <person name="Lilly W."/>
            <person name="Lucas S."/>
            <person name="Morin E."/>
            <person name="Murat C."/>
            <person name="Oguiza J.A."/>
            <person name="Park J."/>
            <person name="Pisabarro A.G."/>
            <person name="Riley R."/>
            <person name="Rosling A."/>
            <person name="Salamov A."/>
            <person name="Schmidt O."/>
            <person name="Schmutz J."/>
            <person name="Skrede I."/>
            <person name="Stenlid J."/>
            <person name="Wiebenga A."/>
            <person name="Xie X."/>
            <person name="Kuees U."/>
            <person name="Hibbett D.S."/>
            <person name="Hoffmeister D."/>
            <person name="Hoegberg N."/>
            <person name="Martin F."/>
            <person name="Grigoriev I.V."/>
            <person name="Watkinson S.C."/>
        </authorList>
    </citation>
    <scope>NUCLEOTIDE SEQUENCE [LARGE SCALE GENOMIC DNA]</scope>
    <source>
        <strain evidence="2">strain S7.3</strain>
    </source>
</reference>